<evidence type="ECO:0000313" key="3">
    <source>
        <dbReference type="EMBL" id="WXB88481.1"/>
    </source>
</evidence>
<dbReference type="SUPFAM" id="SSF53822">
    <property type="entry name" value="Periplasmic binding protein-like I"/>
    <property type="match status" value="1"/>
</dbReference>
<dbReference type="InterPro" id="IPR028082">
    <property type="entry name" value="Peripla_BP_I"/>
</dbReference>
<dbReference type="PANTHER" id="PTHR30036:SF8">
    <property type="entry name" value="ABC-TYPE SUGAR TRANSPORT SYSTEM PERIPLASMIC COMPONENT-LIKE PROTEIN"/>
    <property type="match status" value="1"/>
</dbReference>
<keyword evidence="4" id="KW-1185">Reference proteome</keyword>
<accession>A0ABZ2MSV6</accession>
<dbReference type="InterPro" id="IPR025997">
    <property type="entry name" value="SBP_2_dom"/>
</dbReference>
<evidence type="ECO:0000313" key="4">
    <source>
        <dbReference type="Proteomes" id="UP001368328"/>
    </source>
</evidence>
<dbReference type="Proteomes" id="UP001368328">
    <property type="component" value="Chromosome"/>
</dbReference>
<dbReference type="PROSITE" id="PS51257">
    <property type="entry name" value="PROKAR_LIPOPROTEIN"/>
    <property type="match status" value="1"/>
</dbReference>
<dbReference type="RefSeq" id="WP_338787361.1">
    <property type="nucleotide sequence ID" value="NZ_CP147403.1"/>
</dbReference>
<feature type="domain" description="Periplasmic binding protein" evidence="2">
    <location>
        <begin position="51"/>
        <end position="307"/>
    </location>
</feature>
<dbReference type="InterPro" id="IPR050555">
    <property type="entry name" value="Bact_Solute-Bind_Prot2"/>
</dbReference>
<proteinExistence type="predicted"/>
<protein>
    <submittedName>
        <fullName evidence="3">Substrate-binding domain-containing protein</fullName>
    </submittedName>
</protein>
<evidence type="ECO:0000259" key="2">
    <source>
        <dbReference type="Pfam" id="PF13407"/>
    </source>
</evidence>
<gene>
    <name evidence="3" type="ORF">WCV66_25360</name>
</gene>
<name>A0ABZ2MSV6_9BACI</name>
<sequence>MRLVFFLFALISILSGCEVGNSPKEIIYENMDKAGRSKKIERDLQTNSYTVALVPRFIANSSYYEAVEEGAIEASEKLGIKLIFTGAPVDDYRQQIQVIEGLIKKNVDVIAVSATDPYKLLPVMDRARKEGIKVITWDSDTDSTGRDFFVNTVDPDTLGANIMDNLAARLNEKGEYAIITNNYSTSNTNEWIKTMKIQQEKYYPKIKLIEIMVNDDSYENSYEITKLLINKYPNLSAIVSVSPLGTPAITQAIIDSGKDDVEVLGLSLPKDMRNYISDGVIEDIILWSPKKLGYLTVALANDFLNGEFPTDQQEIPNIGNIRVEDNEVIMGQPIFFTKENINQYDF</sequence>
<dbReference type="EMBL" id="CP147403">
    <property type="protein sequence ID" value="WXB88481.1"/>
    <property type="molecule type" value="Genomic_DNA"/>
</dbReference>
<comment type="subcellular location">
    <subcellularLocation>
        <location evidence="1">Cell envelope</location>
    </subcellularLocation>
</comment>
<reference evidence="3 4" key="1">
    <citation type="submission" date="2024-02" db="EMBL/GenBank/DDBJ databases">
        <title>Seven novel Bacillus-like species.</title>
        <authorList>
            <person name="Liu G."/>
        </authorList>
    </citation>
    <scope>NUCLEOTIDE SEQUENCE [LARGE SCALE GENOMIC DNA]</scope>
    <source>
        <strain evidence="3 4">FJAT-53654</strain>
    </source>
</reference>
<evidence type="ECO:0000256" key="1">
    <source>
        <dbReference type="ARBA" id="ARBA00004196"/>
    </source>
</evidence>
<dbReference type="Gene3D" id="3.40.50.2300">
    <property type="match status" value="2"/>
</dbReference>
<organism evidence="3 4">
    <name type="scientific">Metabacillus rhizosphaerae</name>
    <dbReference type="NCBI Taxonomy" id="3117747"/>
    <lineage>
        <taxon>Bacteria</taxon>
        <taxon>Bacillati</taxon>
        <taxon>Bacillota</taxon>
        <taxon>Bacilli</taxon>
        <taxon>Bacillales</taxon>
        <taxon>Bacillaceae</taxon>
        <taxon>Metabacillus</taxon>
    </lineage>
</organism>
<dbReference type="PANTHER" id="PTHR30036">
    <property type="entry name" value="D-XYLOSE-BINDING PERIPLASMIC PROTEIN"/>
    <property type="match status" value="1"/>
</dbReference>
<dbReference type="Pfam" id="PF13407">
    <property type="entry name" value="Peripla_BP_4"/>
    <property type="match status" value="1"/>
</dbReference>